<dbReference type="GO" id="GO:0016747">
    <property type="term" value="F:acyltransferase activity, transferring groups other than amino-acyl groups"/>
    <property type="evidence" value="ECO:0007669"/>
    <property type="project" value="InterPro"/>
</dbReference>
<dbReference type="EMBL" id="FOBF01000002">
    <property type="protein sequence ID" value="SEK66957.1"/>
    <property type="molecule type" value="Genomic_DNA"/>
</dbReference>
<keyword evidence="1 4" id="KW-0808">Transferase</keyword>
<feature type="domain" description="N-acetyltransferase" evidence="3">
    <location>
        <begin position="1"/>
        <end position="143"/>
    </location>
</feature>
<dbReference type="PANTHER" id="PTHR43877">
    <property type="entry name" value="AMINOALKYLPHOSPHONATE N-ACETYLTRANSFERASE-RELATED-RELATED"/>
    <property type="match status" value="1"/>
</dbReference>
<evidence type="ECO:0000259" key="3">
    <source>
        <dbReference type="PROSITE" id="PS51186"/>
    </source>
</evidence>
<proteinExistence type="predicted"/>
<dbReference type="STRING" id="46177.SAMN05660976_00957"/>
<evidence type="ECO:0000256" key="2">
    <source>
        <dbReference type="ARBA" id="ARBA00023315"/>
    </source>
</evidence>
<dbReference type="InterPro" id="IPR000182">
    <property type="entry name" value="GNAT_dom"/>
</dbReference>
<keyword evidence="5" id="KW-1185">Reference proteome</keyword>
<dbReference type="InterPro" id="IPR016181">
    <property type="entry name" value="Acyl_CoA_acyltransferase"/>
</dbReference>
<dbReference type="AlphaFoldDB" id="A0A1H7IZ97"/>
<protein>
    <submittedName>
        <fullName evidence="4">Acetyltransferase (GNAT) domain-containing protein</fullName>
    </submittedName>
</protein>
<evidence type="ECO:0000256" key="1">
    <source>
        <dbReference type="ARBA" id="ARBA00022679"/>
    </source>
</evidence>
<organism evidence="4 5">
    <name type="scientific">Nonomuraea pusilla</name>
    <dbReference type="NCBI Taxonomy" id="46177"/>
    <lineage>
        <taxon>Bacteria</taxon>
        <taxon>Bacillati</taxon>
        <taxon>Actinomycetota</taxon>
        <taxon>Actinomycetes</taxon>
        <taxon>Streptosporangiales</taxon>
        <taxon>Streptosporangiaceae</taxon>
        <taxon>Nonomuraea</taxon>
    </lineage>
</organism>
<dbReference type="PROSITE" id="PS51186">
    <property type="entry name" value="GNAT"/>
    <property type="match status" value="1"/>
</dbReference>
<evidence type="ECO:0000313" key="5">
    <source>
        <dbReference type="Proteomes" id="UP000198953"/>
    </source>
</evidence>
<dbReference type="Proteomes" id="UP000198953">
    <property type="component" value="Unassembled WGS sequence"/>
</dbReference>
<dbReference type="RefSeq" id="WP_201784442.1">
    <property type="nucleotide sequence ID" value="NZ_BBZG01000001.1"/>
</dbReference>
<dbReference type="SUPFAM" id="SSF55729">
    <property type="entry name" value="Acyl-CoA N-acyltransferases (Nat)"/>
    <property type="match status" value="1"/>
</dbReference>
<dbReference type="InterPro" id="IPR050832">
    <property type="entry name" value="Bact_Acetyltransf"/>
</dbReference>
<dbReference type="PANTHER" id="PTHR43877:SF2">
    <property type="entry name" value="AMINOALKYLPHOSPHONATE N-ACETYLTRANSFERASE-RELATED"/>
    <property type="match status" value="1"/>
</dbReference>
<sequence>MMIRPRSAADLDGCVEALRLVHAADRYPVDWPQDPARWLTPAGLGGAWIAVEEEAVLGHAGLTADGEVTRLFVAPAGRGRGLAGRLLAAVRAAAGGPLRLEVSSEGVAAIALYERMGWRRIGSSRADWRDSSGEPALLHHYVSP</sequence>
<keyword evidence="2" id="KW-0012">Acyltransferase</keyword>
<evidence type="ECO:0000313" key="4">
    <source>
        <dbReference type="EMBL" id="SEK66957.1"/>
    </source>
</evidence>
<gene>
    <name evidence="4" type="ORF">SAMN05660976_00957</name>
</gene>
<dbReference type="Gene3D" id="3.40.630.30">
    <property type="match status" value="1"/>
</dbReference>
<name>A0A1H7IZ97_9ACTN</name>
<dbReference type="Pfam" id="PF13673">
    <property type="entry name" value="Acetyltransf_10"/>
    <property type="match status" value="1"/>
</dbReference>
<reference evidence="4 5" key="1">
    <citation type="submission" date="2016-10" db="EMBL/GenBank/DDBJ databases">
        <authorList>
            <person name="de Groot N.N."/>
        </authorList>
    </citation>
    <scope>NUCLEOTIDE SEQUENCE [LARGE SCALE GENOMIC DNA]</scope>
    <source>
        <strain evidence="4 5">DSM 43357</strain>
    </source>
</reference>
<accession>A0A1H7IZ97</accession>